<name>A0A5J4NDS7_9TREM</name>
<dbReference type="EMBL" id="QNGE01003787">
    <property type="protein sequence ID" value="KAA3673613.1"/>
    <property type="molecule type" value="Genomic_DNA"/>
</dbReference>
<dbReference type="Pfam" id="PF12796">
    <property type="entry name" value="Ank_2"/>
    <property type="match status" value="2"/>
</dbReference>
<organism evidence="4 5">
    <name type="scientific">Paragonimus westermani</name>
    <dbReference type="NCBI Taxonomy" id="34504"/>
    <lineage>
        <taxon>Eukaryota</taxon>
        <taxon>Metazoa</taxon>
        <taxon>Spiralia</taxon>
        <taxon>Lophotrochozoa</taxon>
        <taxon>Platyhelminthes</taxon>
        <taxon>Trematoda</taxon>
        <taxon>Digenea</taxon>
        <taxon>Plagiorchiida</taxon>
        <taxon>Troglotremata</taxon>
        <taxon>Troglotrematidae</taxon>
        <taxon>Paragonimus</taxon>
    </lineage>
</organism>
<dbReference type="InterPro" id="IPR036770">
    <property type="entry name" value="Ankyrin_rpt-contain_sf"/>
</dbReference>
<evidence type="ECO:0000256" key="2">
    <source>
        <dbReference type="ARBA" id="ARBA00023043"/>
    </source>
</evidence>
<dbReference type="InterPro" id="IPR002110">
    <property type="entry name" value="Ankyrin_rpt"/>
</dbReference>
<feature type="non-terminal residue" evidence="4">
    <location>
        <position position="356"/>
    </location>
</feature>
<dbReference type="PANTHER" id="PTHR24161:SF124">
    <property type="entry name" value="TRANSIENT RECEPTOR POTENTIAL CHANNEL PYREXIA"/>
    <property type="match status" value="1"/>
</dbReference>
<evidence type="ECO:0000313" key="5">
    <source>
        <dbReference type="Proteomes" id="UP000324629"/>
    </source>
</evidence>
<comment type="caution">
    <text evidence="4">The sequence shown here is derived from an EMBL/GenBank/DDBJ whole genome shotgun (WGS) entry which is preliminary data.</text>
</comment>
<evidence type="ECO:0000256" key="3">
    <source>
        <dbReference type="PROSITE-ProRule" id="PRU00023"/>
    </source>
</evidence>
<feature type="repeat" description="ANK" evidence="3">
    <location>
        <begin position="192"/>
        <end position="224"/>
    </location>
</feature>
<feature type="repeat" description="ANK" evidence="3">
    <location>
        <begin position="301"/>
        <end position="333"/>
    </location>
</feature>
<dbReference type="SUPFAM" id="SSF48403">
    <property type="entry name" value="Ankyrin repeat"/>
    <property type="match status" value="1"/>
</dbReference>
<feature type="repeat" description="ANK" evidence="3">
    <location>
        <begin position="268"/>
        <end position="300"/>
    </location>
</feature>
<feature type="repeat" description="ANK" evidence="3">
    <location>
        <begin position="159"/>
        <end position="191"/>
    </location>
</feature>
<proteinExistence type="predicted"/>
<accession>A0A5J4NDS7</accession>
<dbReference type="PANTHER" id="PTHR24161">
    <property type="entry name" value="ANK_REP_REGION DOMAIN-CONTAINING PROTEIN-RELATED"/>
    <property type="match status" value="1"/>
</dbReference>
<dbReference type="PROSITE" id="PS50297">
    <property type="entry name" value="ANK_REP_REGION"/>
    <property type="match status" value="3"/>
</dbReference>
<evidence type="ECO:0000313" key="4">
    <source>
        <dbReference type="EMBL" id="KAA3673613.1"/>
    </source>
</evidence>
<dbReference type="PROSITE" id="PS50088">
    <property type="entry name" value="ANK_REPEAT"/>
    <property type="match status" value="4"/>
</dbReference>
<evidence type="ECO:0000256" key="1">
    <source>
        <dbReference type="ARBA" id="ARBA00022737"/>
    </source>
</evidence>
<dbReference type="Proteomes" id="UP000324629">
    <property type="component" value="Unassembled WGS sequence"/>
</dbReference>
<gene>
    <name evidence="4" type="ORF">DEA37_0005722</name>
</gene>
<sequence>MLNRGKKNVGFKGVFEEMPTDGPDFAYEMKTAVRTGNVGLLRNLATENLNTGPEFVSETKDFVLDCLYQAIRMADLDCIEVFFEQAEADVNVWFRDNLTPLQLAAKYGIPSEERETAETLSDSDQVTEWHPPDIHGVVHNQIIHLLVSKGASLECSDQNGMRALHHAVMRNNLNCVMQLISEGADLNCLDNASMTPLLLAVRAGSSRIVQLLLQQNADATICDNRSCNVFHHACYHGNEKITDIIYKHLTRQFDEKLAKEMLNTKNIRMETPLHLAILSKSFPATEYCLNAGADISAVTFQQETALHLAARSGNMNIVEALLKRQLKVDATNSQMQTPLFYAIEGGHTYVVERLLN</sequence>
<dbReference type="AlphaFoldDB" id="A0A5J4NDS7"/>
<protein>
    <submittedName>
        <fullName evidence="4">Uncharacterized protein</fullName>
    </submittedName>
</protein>
<keyword evidence="5" id="KW-1185">Reference proteome</keyword>
<reference evidence="4 5" key="1">
    <citation type="journal article" date="2019" name="Gigascience">
        <title>Whole-genome sequence of the oriental lung fluke Paragonimus westermani.</title>
        <authorList>
            <person name="Oey H."/>
            <person name="Zakrzewski M."/>
            <person name="Narain K."/>
            <person name="Devi K.R."/>
            <person name="Agatsuma T."/>
            <person name="Nawaratna S."/>
            <person name="Gobert G.N."/>
            <person name="Jones M.K."/>
            <person name="Ragan M.A."/>
            <person name="McManus D.P."/>
            <person name="Krause L."/>
        </authorList>
    </citation>
    <scope>NUCLEOTIDE SEQUENCE [LARGE SCALE GENOMIC DNA]</scope>
    <source>
        <strain evidence="4 5">IND2009</strain>
    </source>
</reference>
<keyword evidence="2 3" id="KW-0040">ANK repeat</keyword>
<keyword evidence="1" id="KW-0677">Repeat</keyword>
<dbReference type="SMART" id="SM00248">
    <property type="entry name" value="ANK"/>
    <property type="match status" value="7"/>
</dbReference>
<dbReference type="Gene3D" id="1.25.40.20">
    <property type="entry name" value="Ankyrin repeat-containing domain"/>
    <property type="match status" value="1"/>
</dbReference>